<sequence>QSDMYSLGIVLFELVENFRTDMERVEYITELRKGHIPSKLFVTHPELAQMIRSLVVKNPDLRPDTTTLLHTLKSTETQEIEQLKMQLAEKEEEISHLRELLTMHGIKGI</sequence>
<keyword evidence="2" id="KW-0547">Nucleotide-binding</keyword>
<proteinExistence type="predicted"/>
<dbReference type="PANTHER" id="PTHR11042:SF187">
    <property type="entry name" value="EUKARYOTIC TRANSLATION INITIATION FACTOR 2-ALPHA KINASE 2"/>
    <property type="match status" value="1"/>
</dbReference>
<dbReference type="InterPro" id="IPR050339">
    <property type="entry name" value="CC_SR_Kinase"/>
</dbReference>
<dbReference type="SUPFAM" id="SSF56112">
    <property type="entry name" value="Protein kinase-like (PK-like)"/>
    <property type="match status" value="1"/>
</dbReference>
<dbReference type="InterPro" id="IPR011009">
    <property type="entry name" value="Kinase-like_dom_sf"/>
</dbReference>
<dbReference type="OrthoDB" id="1405469at2759"/>
<protein>
    <recommendedName>
        <fullName evidence="6">Protein kinase domain-containing protein</fullName>
    </recommendedName>
</protein>
<dbReference type="Proteomes" id="UP000410492">
    <property type="component" value="Unassembled WGS sequence"/>
</dbReference>
<name>A0A653DQD9_CALMS</name>
<reference evidence="7 8" key="1">
    <citation type="submission" date="2019-01" db="EMBL/GenBank/DDBJ databases">
        <authorList>
            <person name="Sayadi A."/>
        </authorList>
    </citation>
    <scope>NUCLEOTIDE SEQUENCE [LARGE SCALE GENOMIC DNA]</scope>
</reference>
<accession>A0A653DQD9</accession>
<dbReference type="InterPro" id="IPR000719">
    <property type="entry name" value="Prot_kinase_dom"/>
</dbReference>
<evidence type="ECO:0000313" key="7">
    <source>
        <dbReference type="EMBL" id="VEN61732.1"/>
    </source>
</evidence>
<feature type="non-terminal residue" evidence="7">
    <location>
        <position position="1"/>
    </location>
</feature>
<keyword evidence="3" id="KW-0418">Kinase</keyword>
<evidence type="ECO:0000256" key="3">
    <source>
        <dbReference type="ARBA" id="ARBA00022777"/>
    </source>
</evidence>
<dbReference type="PROSITE" id="PS50011">
    <property type="entry name" value="PROTEIN_KINASE_DOM"/>
    <property type="match status" value="1"/>
</dbReference>
<dbReference type="GO" id="GO:0005737">
    <property type="term" value="C:cytoplasm"/>
    <property type="evidence" value="ECO:0007669"/>
    <property type="project" value="TreeGrafter"/>
</dbReference>
<organism evidence="7 8">
    <name type="scientific">Callosobruchus maculatus</name>
    <name type="common">Southern cowpea weevil</name>
    <name type="synonym">Pulse bruchid</name>
    <dbReference type="NCBI Taxonomy" id="64391"/>
    <lineage>
        <taxon>Eukaryota</taxon>
        <taxon>Metazoa</taxon>
        <taxon>Ecdysozoa</taxon>
        <taxon>Arthropoda</taxon>
        <taxon>Hexapoda</taxon>
        <taxon>Insecta</taxon>
        <taxon>Pterygota</taxon>
        <taxon>Neoptera</taxon>
        <taxon>Endopterygota</taxon>
        <taxon>Coleoptera</taxon>
        <taxon>Polyphaga</taxon>
        <taxon>Cucujiformia</taxon>
        <taxon>Chrysomeloidea</taxon>
        <taxon>Chrysomelidae</taxon>
        <taxon>Bruchinae</taxon>
        <taxon>Bruchini</taxon>
        <taxon>Callosobruchus</taxon>
    </lineage>
</organism>
<evidence type="ECO:0000256" key="5">
    <source>
        <dbReference type="SAM" id="Coils"/>
    </source>
</evidence>
<dbReference type="GO" id="GO:0005634">
    <property type="term" value="C:nucleus"/>
    <property type="evidence" value="ECO:0007669"/>
    <property type="project" value="TreeGrafter"/>
</dbReference>
<evidence type="ECO:0000256" key="2">
    <source>
        <dbReference type="ARBA" id="ARBA00022741"/>
    </source>
</evidence>
<gene>
    <name evidence="7" type="ORF">CALMAC_LOCUS19063</name>
</gene>
<evidence type="ECO:0000313" key="8">
    <source>
        <dbReference type="Proteomes" id="UP000410492"/>
    </source>
</evidence>
<dbReference type="EMBL" id="CAACVG010013349">
    <property type="protein sequence ID" value="VEN61732.1"/>
    <property type="molecule type" value="Genomic_DNA"/>
</dbReference>
<dbReference type="PANTHER" id="PTHR11042">
    <property type="entry name" value="EUKARYOTIC TRANSLATION INITIATION FACTOR 2-ALPHA KINASE EIF2-ALPHA KINASE -RELATED"/>
    <property type="match status" value="1"/>
</dbReference>
<evidence type="ECO:0000256" key="4">
    <source>
        <dbReference type="ARBA" id="ARBA00022840"/>
    </source>
</evidence>
<keyword evidence="5" id="KW-0175">Coiled coil</keyword>
<keyword evidence="8" id="KW-1185">Reference proteome</keyword>
<dbReference type="Gene3D" id="1.10.510.10">
    <property type="entry name" value="Transferase(Phosphotransferase) domain 1"/>
    <property type="match status" value="1"/>
</dbReference>
<dbReference type="GO" id="GO:0005524">
    <property type="term" value="F:ATP binding"/>
    <property type="evidence" value="ECO:0007669"/>
    <property type="project" value="UniProtKB-KW"/>
</dbReference>
<keyword evidence="4" id="KW-0067">ATP-binding</keyword>
<evidence type="ECO:0000259" key="6">
    <source>
        <dbReference type="PROSITE" id="PS50011"/>
    </source>
</evidence>
<evidence type="ECO:0000256" key="1">
    <source>
        <dbReference type="ARBA" id="ARBA00022679"/>
    </source>
</evidence>
<keyword evidence="1" id="KW-0808">Transferase</keyword>
<feature type="coiled-coil region" evidence="5">
    <location>
        <begin position="73"/>
        <end position="100"/>
    </location>
</feature>
<dbReference type="GO" id="GO:0004694">
    <property type="term" value="F:eukaryotic translation initiation factor 2alpha kinase activity"/>
    <property type="evidence" value="ECO:0007669"/>
    <property type="project" value="TreeGrafter"/>
</dbReference>
<dbReference type="AlphaFoldDB" id="A0A653DQD9"/>
<feature type="domain" description="Protein kinase" evidence="6">
    <location>
        <begin position="1"/>
        <end position="73"/>
    </location>
</feature>